<dbReference type="Proteomes" id="UP001519293">
    <property type="component" value="Unassembled WGS sequence"/>
</dbReference>
<sequence length="108" mass="12838">MKQIDEETQLEKLKHDWEQLDELAENHSTSNFEMKQQIEVFQEKQKKGFYKELLIFFVTAICILSFFTISIVQAPVLFIVIEICAMMIGPIVFYILVKRKKKEREAHL</sequence>
<keyword evidence="1" id="KW-1133">Transmembrane helix</keyword>
<protein>
    <submittedName>
        <fullName evidence="2">Uncharacterized protein with PQ loop repeat</fullName>
    </submittedName>
</protein>
<keyword evidence="3" id="KW-1185">Reference proteome</keyword>
<reference evidence="2 3" key="1">
    <citation type="submission" date="2021-03" db="EMBL/GenBank/DDBJ databases">
        <title>Genomic Encyclopedia of Type Strains, Phase IV (KMG-IV): sequencing the most valuable type-strain genomes for metagenomic binning, comparative biology and taxonomic classification.</title>
        <authorList>
            <person name="Goeker M."/>
        </authorList>
    </citation>
    <scope>NUCLEOTIDE SEQUENCE [LARGE SCALE GENOMIC DNA]</scope>
    <source>
        <strain evidence="2 3">DSM 26675</strain>
    </source>
</reference>
<dbReference type="RefSeq" id="WP_066391851.1">
    <property type="nucleotide sequence ID" value="NZ_JAGIKZ010000040.1"/>
</dbReference>
<dbReference type="Pfam" id="PF17280">
    <property type="entry name" value="DUF5345"/>
    <property type="match status" value="1"/>
</dbReference>
<dbReference type="InterPro" id="IPR035238">
    <property type="entry name" value="DUF5345"/>
</dbReference>
<name>A0ABS4RK41_9BACI</name>
<feature type="transmembrane region" description="Helical" evidence="1">
    <location>
        <begin position="53"/>
        <end position="71"/>
    </location>
</feature>
<proteinExistence type="predicted"/>
<organism evidence="2 3">
    <name type="scientific">Cytobacillus eiseniae</name>
    <dbReference type="NCBI Taxonomy" id="762947"/>
    <lineage>
        <taxon>Bacteria</taxon>
        <taxon>Bacillati</taxon>
        <taxon>Bacillota</taxon>
        <taxon>Bacilli</taxon>
        <taxon>Bacillales</taxon>
        <taxon>Bacillaceae</taxon>
        <taxon>Cytobacillus</taxon>
    </lineage>
</organism>
<dbReference type="EMBL" id="JAGIKZ010000040">
    <property type="protein sequence ID" value="MBP2243279.1"/>
    <property type="molecule type" value="Genomic_DNA"/>
</dbReference>
<keyword evidence="1" id="KW-0472">Membrane</keyword>
<evidence type="ECO:0000313" key="3">
    <source>
        <dbReference type="Proteomes" id="UP001519293"/>
    </source>
</evidence>
<feature type="transmembrane region" description="Helical" evidence="1">
    <location>
        <begin position="77"/>
        <end position="97"/>
    </location>
</feature>
<keyword evidence="1" id="KW-0812">Transmembrane</keyword>
<comment type="caution">
    <text evidence="2">The sequence shown here is derived from an EMBL/GenBank/DDBJ whole genome shotgun (WGS) entry which is preliminary data.</text>
</comment>
<accession>A0ABS4RK41</accession>
<gene>
    <name evidence="2" type="ORF">J2Z40_003878</name>
</gene>
<evidence type="ECO:0000313" key="2">
    <source>
        <dbReference type="EMBL" id="MBP2243279.1"/>
    </source>
</evidence>
<evidence type="ECO:0000256" key="1">
    <source>
        <dbReference type="SAM" id="Phobius"/>
    </source>
</evidence>